<dbReference type="InterPro" id="IPR036188">
    <property type="entry name" value="FAD/NAD-bd_sf"/>
</dbReference>
<keyword evidence="5" id="KW-0521">NADP</keyword>
<dbReference type="PANTHER" id="PTHR43098:SF2">
    <property type="entry name" value="FAD-BINDING MONOOXYGENASE AUSB-RELATED"/>
    <property type="match status" value="1"/>
</dbReference>
<dbReference type="InterPro" id="IPR020946">
    <property type="entry name" value="Flavin_mOase-like"/>
</dbReference>
<evidence type="ECO:0000256" key="3">
    <source>
        <dbReference type="ARBA" id="ARBA00022630"/>
    </source>
</evidence>
<evidence type="ECO:0000256" key="6">
    <source>
        <dbReference type="ARBA" id="ARBA00023002"/>
    </source>
</evidence>
<evidence type="ECO:0000313" key="7">
    <source>
        <dbReference type="EMBL" id="KAL0070059.1"/>
    </source>
</evidence>
<dbReference type="InterPro" id="IPR050775">
    <property type="entry name" value="FAD-binding_Monooxygenases"/>
</dbReference>
<protein>
    <recommendedName>
        <fullName evidence="9">FAD/NAD(P)-binding domain-containing protein</fullName>
    </recommendedName>
</protein>
<gene>
    <name evidence="7" type="ORF">AAF712_002956</name>
</gene>
<evidence type="ECO:0000256" key="4">
    <source>
        <dbReference type="ARBA" id="ARBA00022827"/>
    </source>
</evidence>
<keyword evidence="3" id="KW-0285">Flavoprotein</keyword>
<comment type="caution">
    <text evidence="7">The sequence shown here is derived from an EMBL/GenBank/DDBJ whole genome shotgun (WGS) entry which is preliminary data.</text>
</comment>
<keyword evidence="8" id="KW-1185">Reference proteome</keyword>
<dbReference type="Proteomes" id="UP001437256">
    <property type="component" value="Unassembled WGS sequence"/>
</dbReference>
<comment type="cofactor">
    <cofactor evidence="1">
        <name>FAD</name>
        <dbReference type="ChEBI" id="CHEBI:57692"/>
    </cofactor>
</comment>
<dbReference type="EMBL" id="JBBXMP010000009">
    <property type="protein sequence ID" value="KAL0070059.1"/>
    <property type="molecule type" value="Genomic_DNA"/>
</dbReference>
<evidence type="ECO:0000256" key="1">
    <source>
        <dbReference type="ARBA" id="ARBA00001974"/>
    </source>
</evidence>
<evidence type="ECO:0000256" key="2">
    <source>
        <dbReference type="ARBA" id="ARBA00010139"/>
    </source>
</evidence>
<dbReference type="Gene3D" id="3.50.50.60">
    <property type="entry name" value="FAD/NAD(P)-binding domain"/>
    <property type="match status" value="3"/>
</dbReference>
<dbReference type="Pfam" id="PF13450">
    <property type="entry name" value="NAD_binding_8"/>
    <property type="match status" value="1"/>
</dbReference>
<name>A0ABR3AAP4_9AGAR</name>
<organism evidence="7 8">
    <name type="scientific">Marasmius tenuissimus</name>
    <dbReference type="NCBI Taxonomy" id="585030"/>
    <lineage>
        <taxon>Eukaryota</taxon>
        <taxon>Fungi</taxon>
        <taxon>Dikarya</taxon>
        <taxon>Basidiomycota</taxon>
        <taxon>Agaricomycotina</taxon>
        <taxon>Agaricomycetes</taxon>
        <taxon>Agaricomycetidae</taxon>
        <taxon>Agaricales</taxon>
        <taxon>Marasmiineae</taxon>
        <taxon>Marasmiaceae</taxon>
        <taxon>Marasmius</taxon>
    </lineage>
</organism>
<keyword evidence="4" id="KW-0274">FAD</keyword>
<keyword evidence="6" id="KW-0560">Oxidoreductase</keyword>
<reference evidence="7 8" key="1">
    <citation type="submission" date="2024-05" db="EMBL/GenBank/DDBJ databases">
        <title>A draft genome resource for the thread blight pathogen Marasmius tenuissimus strain MS-2.</title>
        <authorList>
            <person name="Yulfo-Soto G.E."/>
            <person name="Baruah I.K."/>
            <person name="Amoako-Attah I."/>
            <person name="Bukari Y."/>
            <person name="Meinhardt L.W."/>
            <person name="Bailey B.A."/>
            <person name="Cohen S.P."/>
        </authorList>
    </citation>
    <scope>NUCLEOTIDE SEQUENCE [LARGE SCALE GENOMIC DNA]</scope>
    <source>
        <strain evidence="7 8">MS-2</strain>
    </source>
</reference>
<evidence type="ECO:0000313" key="8">
    <source>
        <dbReference type="Proteomes" id="UP001437256"/>
    </source>
</evidence>
<dbReference type="SUPFAM" id="SSF51905">
    <property type="entry name" value="FAD/NAD(P)-binding domain"/>
    <property type="match status" value="1"/>
</dbReference>
<dbReference type="PANTHER" id="PTHR43098">
    <property type="entry name" value="L-ORNITHINE N(5)-MONOOXYGENASE-RELATED"/>
    <property type="match status" value="1"/>
</dbReference>
<comment type="similarity">
    <text evidence="2">Belongs to the FAD-binding monooxygenase family.</text>
</comment>
<dbReference type="Pfam" id="PF00743">
    <property type="entry name" value="FMO-like"/>
    <property type="match status" value="1"/>
</dbReference>
<evidence type="ECO:0008006" key="9">
    <source>
        <dbReference type="Google" id="ProtNLM"/>
    </source>
</evidence>
<proteinExistence type="inferred from homology"/>
<accession>A0ABR3AAP4</accession>
<evidence type="ECO:0000256" key="5">
    <source>
        <dbReference type="ARBA" id="ARBA00022857"/>
    </source>
</evidence>
<sequence>MENLPPEQQRYFIEAEKRKRPEGSAQFVDLVDSDSDRLRHLVDDPWADHAALDALPSPLKGGDRIEFLIVGAGMGGIVQAVSLIQAGFKAEQIRIVEVGGGIGGTWYWNRYPGLHCDVEAYIYLPLLEETGYVPSTKYVSAVEIRNYLVDIVRKWNLTDKISYRTNLEGLKWNEDTRSWKVDLVSGRGKDGQTRESFSVDADFAFITSGIFPRPHVPKLQGLHSFEGDMMHTSRWDYNITGGSPETPFPEMDKLKGKRVGILGTGATAVQVVPELAKYADELYVFQRTPSAVYERGQRPTDEKEWREKIAAKPGWHNERMENFALHVAQSPLLPADSENLVGDGWTNLKGYCALTGSDAFGDVGPTEVPQHIGKLMALDAPTSAKMRARIAEIVKDKETAEKLTPWYPAWCKRPTFSDIYLQAFNKPNVHLVDTDGKGVDSVTTKGVVANGKEYPVDVLILSTGYRSPTHGGGDPAKRLGVEIIGRGGRTISEKWSSQGVATLHGVVTGGIPNLFWIYPIQGGATANFAHCIVASGRHIAYIVAEGQKRTGRESVHGTVIDVTSAAEEAWSMQILGGAAHFAGTATCTPSYLTNEGEATRMPDSQEEMMKRARASPYSKGMVPYIRVMEAWRNEGSLSGIEVSASG</sequence>
<dbReference type="PRINTS" id="PR00411">
    <property type="entry name" value="PNDRDTASEI"/>
</dbReference>